<protein>
    <submittedName>
        <fullName evidence="1">Uncharacterized protein</fullName>
    </submittedName>
</protein>
<dbReference type="Proteomes" id="UP001529235">
    <property type="component" value="Unassembled WGS sequence"/>
</dbReference>
<evidence type="ECO:0000313" key="2">
    <source>
        <dbReference type="Proteomes" id="UP001529235"/>
    </source>
</evidence>
<organism evidence="1 2">
    <name type="scientific">Ignisphaera cupida</name>
    <dbReference type="NCBI Taxonomy" id="3050454"/>
    <lineage>
        <taxon>Archaea</taxon>
        <taxon>Thermoproteota</taxon>
        <taxon>Thermoprotei</taxon>
        <taxon>Desulfurococcales</taxon>
        <taxon>Desulfurococcaceae</taxon>
        <taxon>Ignisphaera</taxon>
    </lineage>
</organism>
<dbReference type="EMBL" id="JASNVW010000007">
    <property type="protein sequence ID" value="MDK6029359.1"/>
    <property type="molecule type" value="Genomic_DNA"/>
</dbReference>
<proteinExistence type="predicted"/>
<gene>
    <name evidence="1" type="ORF">QPL79_08290</name>
</gene>
<reference evidence="1 2" key="1">
    <citation type="submission" date="2023-05" db="EMBL/GenBank/DDBJ databases">
        <title>A new hyperthermophilic archaea 'Ignisphaera cupida' sp. nov. and description of the family 'Ignisphaeraceae' fam. nov.</title>
        <authorList>
            <person name="Podosokorskaya O.A."/>
            <person name="Elcheninov A.G."/>
            <person name="Klukina A."/>
            <person name="Merkel A.Y."/>
        </authorList>
    </citation>
    <scope>NUCLEOTIDE SEQUENCE [LARGE SCALE GENOMIC DNA]</scope>
    <source>
        <strain evidence="1 2">4213-co</strain>
    </source>
</reference>
<accession>A0ABD4Z9I8</accession>
<dbReference type="RefSeq" id="WP_285274346.1">
    <property type="nucleotide sequence ID" value="NZ_JASNVW010000007.1"/>
</dbReference>
<comment type="caution">
    <text evidence="1">The sequence shown here is derived from an EMBL/GenBank/DDBJ whole genome shotgun (WGS) entry which is preliminary data.</text>
</comment>
<dbReference type="AlphaFoldDB" id="A0ABD4Z9I8"/>
<sequence length="73" mass="8224">MHTIGKDKVLQLAEDPDSDWLSAEKLEEMNLMIELRRGSAIGLQPEKSIGLGIGEEWAWQIPAYKQAVKLFAK</sequence>
<name>A0ABD4Z9I8_9CREN</name>
<keyword evidence="2" id="KW-1185">Reference proteome</keyword>
<evidence type="ECO:0000313" key="1">
    <source>
        <dbReference type="EMBL" id="MDK6029359.1"/>
    </source>
</evidence>